<keyword evidence="1" id="KW-0472">Membrane</keyword>
<organism evidence="5 6">
    <name type="scientific">Gekko japonicus</name>
    <name type="common">Schlegel's Japanese gecko</name>
    <dbReference type="NCBI Taxonomy" id="146911"/>
    <lineage>
        <taxon>Eukaryota</taxon>
        <taxon>Metazoa</taxon>
        <taxon>Chordata</taxon>
        <taxon>Craniata</taxon>
        <taxon>Vertebrata</taxon>
        <taxon>Euteleostomi</taxon>
        <taxon>Lepidosauria</taxon>
        <taxon>Squamata</taxon>
        <taxon>Bifurcata</taxon>
        <taxon>Gekkota</taxon>
        <taxon>Gekkonidae</taxon>
        <taxon>Gekkoninae</taxon>
        <taxon>Gekko</taxon>
    </lineage>
</organism>
<keyword evidence="1" id="KW-0812">Transmembrane</keyword>
<dbReference type="SUPFAM" id="SSF52058">
    <property type="entry name" value="L domain-like"/>
    <property type="match status" value="1"/>
</dbReference>
<dbReference type="PANTHER" id="PTHR15926:SF1">
    <property type="entry name" value="ALL-TRANS RETINOIC ACID-INDUCED DIFFERENTIATION FACTOR"/>
    <property type="match status" value="1"/>
</dbReference>
<dbReference type="PROSITE" id="PS00022">
    <property type="entry name" value="EGF_1"/>
    <property type="match status" value="1"/>
</dbReference>
<evidence type="ECO:0000259" key="3">
    <source>
        <dbReference type="PROSITE" id="PS00022"/>
    </source>
</evidence>
<proteinExistence type="predicted"/>
<keyword evidence="1" id="KW-1133">Transmembrane helix</keyword>
<feature type="chain" id="PRO_5046844032" evidence="2">
    <location>
        <begin position="18"/>
        <end position="226"/>
    </location>
</feature>
<dbReference type="Proteomes" id="UP000694871">
    <property type="component" value="Unplaced"/>
</dbReference>
<dbReference type="InterPro" id="IPR000742">
    <property type="entry name" value="EGF"/>
</dbReference>
<dbReference type="InterPro" id="IPR032675">
    <property type="entry name" value="LRR_dom_sf"/>
</dbReference>
<protein>
    <submittedName>
        <fullName evidence="6">All-trans retinoic acid-induced differentiation factor</fullName>
    </submittedName>
</protein>
<sequence length="226" mass="23915">MAASSWLLLCLLRGAIAAASGSDDPSPPQICSGCCAGSVRNSSAVAAFCGAREGAEVLGRCCLEREAVVGLDLGNCSLHQLCPSFQEASTASVIDLTNNPLDHLPEDVFRGFTQLQTLALPAELDCPGGNNIWDNVTTQGSSRICHSQRNPCNGSGGYGWLCPEDSICAPDGPGLHLCLCEGPYHGYKCLRQGTFPYPMFYGTLGAVTTSLSILLWVTQRRKVKTS</sequence>
<evidence type="ECO:0000313" key="6">
    <source>
        <dbReference type="RefSeq" id="XP_015270611.1"/>
    </source>
</evidence>
<dbReference type="RefSeq" id="XP_015270611.1">
    <property type="nucleotide sequence ID" value="XM_015415125.1"/>
</dbReference>
<dbReference type="GeneID" id="107113760"/>
<feature type="transmembrane region" description="Helical" evidence="1">
    <location>
        <begin position="199"/>
        <end position="217"/>
    </location>
</feature>
<dbReference type="Gene3D" id="3.80.10.10">
    <property type="entry name" value="Ribonuclease Inhibitor"/>
    <property type="match status" value="1"/>
</dbReference>
<dbReference type="PANTHER" id="PTHR15926">
    <property type="entry name" value="ALL-TRANS RETINOIC ACID-INDUCED DIFFERENTIATION FACTOR"/>
    <property type="match status" value="1"/>
</dbReference>
<dbReference type="PROSITE" id="PS01186">
    <property type="entry name" value="EGF_2"/>
    <property type="match status" value="1"/>
</dbReference>
<keyword evidence="5" id="KW-1185">Reference proteome</keyword>
<evidence type="ECO:0000256" key="2">
    <source>
        <dbReference type="SAM" id="SignalP"/>
    </source>
</evidence>
<evidence type="ECO:0000256" key="1">
    <source>
        <dbReference type="SAM" id="Phobius"/>
    </source>
</evidence>
<keyword evidence="2" id="KW-0732">Signal</keyword>
<reference evidence="6" key="1">
    <citation type="submission" date="2025-08" db="UniProtKB">
        <authorList>
            <consortium name="RefSeq"/>
        </authorList>
    </citation>
    <scope>IDENTIFICATION</scope>
</reference>
<feature type="domain" description="EGF-like" evidence="3 4">
    <location>
        <begin position="178"/>
        <end position="189"/>
    </location>
</feature>
<evidence type="ECO:0000259" key="4">
    <source>
        <dbReference type="PROSITE" id="PS01186"/>
    </source>
</evidence>
<gene>
    <name evidence="6" type="primary">ATRAID</name>
</gene>
<name>A0ABM1KA74_GEKJA</name>
<feature type="signal peptide" evidence="2">
    <location>
        <begin position="1"/>
        <end position="17"/>
    </location>
</feature>
<accession>A0ABM1KA74</accession>
<dbReference type="InterPro" id="IPR042350">
    <property type="entry name" value="ATRAID"/>
</dbReference>
<evidence type="ECO:0000313" key="5">
    <source>
        <dbReference type="Proteomes" id="UP000694871"/>
    </source>
</evidence>